<evidence type="ECO:0000256" key="1">
    <source>
        <dbReference type="SAM" id="MobiDB-lite"/>
    </source>
</evidence>
<dbReference type="OrthoDB" id="6378515at2759"/>
<reference evidence="2" key="2">
    <citation type="submission" date="2021-04" db="EMBL/GenBank/DDBJ databases">
        <authorList>
            <person name="Podell S."/>
        </authorList>
    </citation>
    <scope>NUCLEOTIDE SEQUENCE</scope>
    <source>
        <strain evidence="2">Hildebrandi</strain>
    </source>
</reference>
<sequence length="469" mass="52912">MQASLLADEEGAGSEGDDDSNESADEANELTESMIEANLERLGDSDNCVEFSEANPIKDLKDTASVPQPPSDYVPPAVKTEKGEPKWEELNNPGDWSRYCFNPSFNKSGSYISHSLPTGALPAPLDNGVRQCTSWTFLYKDWKMKDHWKSDGLFAPNVDRSEEPNDPRKSYYPEVMRWTKNYAHHIGLGGSYGHRFKEVMIPELVHFDGILIRDGVLGGSTDGAIYRRWQTKSPAFDPDTSSSLTHTRFLQLKRTLKFNDINVCHNVRGITETASLDLCGDKSSCSHQGWGETGAGIIARILNKPGITKGGQTVLLVDAPFIAGYAATMTCRRNRLPKNALALAVAVAYDIYKECLTETAAQEYWQLTDLEKKRNKPLFFFDFRDKLSQQACWYSPVNQYYPGDKNFRVVTAMSKRKKEHITTNAQSNCFISEEQYNEIKKKMKLDNTCFCGNLTKIKKHFFAKELIMH</sequence>
<proteinExistence type="predicted"/>
<feature type="compositionally biased region" description="Basic and acidic residues" evidence="1">
    <location>
        <begin position="79"/>
        <end position="89"/>
    </location>
</feature>
<accession>A0A9K3K5F0</accession>
<feature type="compositionally biased region" description="Acidic residues" evidence="1">
    <location>
        <begin position="7"/>
        <end position="29"/>
    </location>
</feature>
<dbReference type="EMBL" id="JAGRRH010000084">
    <property type="protein sequence ID" value="KAG7337431.1"/>
    <property type="molecule type" value="Genomic_DNA"/>
</dbReference>
<gene>
    <name evidence="3" type="ORF">IV203_002565</name>
    <name evidence="2" type="ORF">IV203_002694</name>
    <name evidence="4" type="ORF">IV203_034509</name>
</gene>
<evidence type="ECO:0000313" key="2">
    <source>
        <dbReference type="EMBL" id="KAG7337431.1"/>
    </source>
</evidence>
<name>A0A9K3K5F0_9STRA</name>
<organism evidence="2 5">
    <name type="scientific">Nitzschia inconspicua</name>
    <dbReference type="NCBI Taxonomy" id="303405"/>
    <lineage>
        <taxon>Eukaryota</taxon>
        <taxon>Sar</taxon>
        <taxon>Stramenopiles</taxon>
        <taxon>Ochrophyta</taxon>
        <taxon>Bacillariophyta</taxon>
        <taxon>Bacillariophyceae</taxon>
        <taxon>Bacillariophycidae</taxon>
        <taxon>Bacillariales</taxon>
        <taxon>Bacillariaceae</taxon>
        <taxon>Nitzschia</taxon>
    </lineage>
</organism>
<feature type="region of interest" description="Disordered" evidence="1">
    <location>
        <begin position="59"/>
        <end position="89"/>
    </location>
</feature>
<evidence type="ECO:0000313" key="3">
    <source>
        <dbReference type="EMBL" id="KAG7339512.1"/>
    </source>
</evidence>
<feature type="region of interest" description="Disordered" evidence="1">
    <location>
        <begin position="1"/>
        <end position="35"/>
    </location>
</feature>
<dbReference type="EMBL" id="JAGRRH010000013">
    <property type="protein sequence ID" value="KAG7359411.1"/>
    <property type="molecule type" value="Genomic_DNA"/>
</dbReference>
<reference evidence="2" key="1">
    <citation type="journal article" date="2021" name="Sci. Rep.">
        <title>Diploid genomic architecture of Nitzschia inconspicua, an elite biomass production diatom.</title>
        <authorList>
            <person name="Oliver A."/>
            <person name="Podell S."/>
            <person name="Pinowska A."/>
            <person name="Traller J.C."/>
            <person name="Smith S.R."/>
            <person name="McClure R."/>
            <person name="Beliaev A."/>
            <person name="Bohutskyi P."/>
            <person name="Hill E.A."/>
            <person name="Rabines A."/>
            <person name="Zheng H."/>
            <person name="Allen L.Z."/>
            <person name="Kuo A."/>
            <person name="Grigoriev I.V."/>
            <person name="Allen A.E."/>
            <person name="Hazlebeck D."/>
            <person name="Allen E.E."/>
        </authorList>
    </citation>
    <scope>NUCLEOTIDE SEQUENCE</scope>
    <source>
        <strain evidence="2">Hildebrandi</strain>
    </source>
</reference>
<dbReference type="Proteomes" id="UP000693970">
    <property type="component" value="Unassembled WGS sequence"/>
</dbReference>
<keyword evidence="5" id="KW-1185">Reference proteome</keyword>
<evidence type="ECO:0000313" key="5">
    <source>
        <dbReference type="Proteomes" id="UP000693970"/>
    </source>
</evidence>
<dbReference type="EMBL" id="JAGRRH010000033">
    <property type="protein sequence ID" value="KAG7339512.1"/>
    <property type="molecule type" value="Genomic_DNA"/>
</dbReference>
<dbReference type="AlphaFoldDB" id="A0A9K3K5F0"/>
<protein>
    <submittedName>
        <fullName evidence="2">Uncharacterized protein</fullName>
    </submittedName>
</protein>
<evidence type="ECO:0000313" key="4">
    <source>
        <dbReference type="EMBL" id="KAG7359411.1"/>
    </source>
</evidence>
<comment type="caution">
    <text evidence="2">The sequence shown here is derived from an EMBL/GenBank/DDBJ whole genome shotgun (WGS) entry which is preliminary data.</text>
</comment>